<gene>
    <name evidence="3" type="primary">g11693</name>
    <name evidence="3" type="ORF">VP750_LOCUS10445</name>
</gene>
<feature type="domain" description="AB hydrolase-1" evidence="2">
    <location>
        <begin position="265"/>
        <end position="359"/>
    </location>
</feature>
<evidence type="ECO:0000313" key="4">
    <source>
        <dbReference type="Proteomes" id="UP001497392"/>
    </source>
</evidence>
<dbReference type="InterPro" id="IPR000073">
    <property type="entry name" value="AB_hydrolase_1"/>
</dbReference>
<evidence type="ECO:0000256" key="1">
    <source>
        <dbReference type="SAM" id="MobiDB-lite"/>
    </source>
</evidence>
<dbReference type="PANTHER" id="PTHR43433:SF5">
    <property type="entry name" value="AB HYDROLASE-1 DOMAIN-CONTAINING PROTEIN"/>
    <property type="match status" value="1"/>
</dbReference>
<evidence type="ECO:0000313" key="3">
    <source>
        <dbReference type="EMBL" id="CAL5228539.1"/>
    </source>
</evidence>
<protein>
    <submittedName>
        <fullName evidence="3">G11693 protein</fullName>
    </submittedName>
</protein>
<feature type="region of interest" description="Disordered" evidence="1">
    <location>
        <begin position="70"/>
        <end position="199"/>
    </location>
</feature>
<feature type="region of interest" description="Disordered" evidence="1">
    <location>
        <begin position="38"/>
        <end position="57"/>
    </location>
</feature>
<dbReference type="PANTHER" id="PTHR43433">
    <property type="entry name" value="HYDROLASE, ALPHA/BETA FOLD FAMILY PROTEIN"/>
    <property type="match status" value="1"/>
</dbReference>
<name>A0ABP1G8J0_9CHLO</name>
<feature type="compositionally biased region" description="Basic and acidic residues" evidence="1">
    <location>
        <begin position="47"/>
        <end position="57"/>
    </location>
</feature>
<dbReference type="EMBL" id="CAXHTA020000018">
    <property type="protein sequence ID" value="CAL5228539.1"/>
    <property type="molecule type" value="Genomic_DNA"/>
</dbReference>
<dbReference type="SUPFAM" id="SSF53474">
    <property type="entry name" value="alpha/beta-Hydrolases"/>
    <property type="match status" value="1"/>
</dbReference>
<feature type="compositionally biased region" description="Low complexity" evidence="1">
    <location>
        <begin position="129"/>
        <end position="140"/>
    </location>
</feature>
<proteinExistence type="predicted"/>
<organism evidence="3 4">
    <name type="scientific">Coccomyxa viridis</name>
    <dbReference type="NCBI Taxonomy" id="1274662"/>
    <lineage>
        <taxon>Eukaryota</taxon>
        <taxon>Viridiplantae</taxon>
        <taxon>Chlorophyta</taxon>
        <taxon>core chlorophytes</taxon>
        <taxon>Trebouxiophyceae</taxon>
        <taxon>Trebouxiophyceae incertae sedis</taxon>
        <taxon>Coccomyxaceae</taxon>
        <taxon>Coccomyxa</taxon>
    </lineage>
</organism>
<keyword evidence="4" id="KW-1185">Reference proteome</keyword>
<sequence length="514" mass="55295">MPIAKLISTDGPIEIYYELHGRHSTTRDDMSYSEAANASSWAGERSSSVREAGRKDPALARTLHAVDSAVGAQQTVDKGKQVTEARKLNSSSSDAVSMPKRSLHSAAGSQIELADMSGRSSPACHMRDSPSASASQASEAGLGRKQSSGPVPEAATSEAVSKAALEGPCPTSNGSPDETGSKQNASSHYADANGNAGDTHVIEMPHEDLETSPSRGIEAEHPGLCSNIMFICGMSARGRTEFYQPIVEHFCSIPDDTDPNKKLLTCCTFDNRGIGSSSIPEHLSAYKTGIMAGDVRALMDHLGWQKAHIMGMSLGGFVGCKMVAKWPERVASLTMLSTTQCGWHMAAQMMKRPWVTLKAGSGPLESKIPANLRANFSSQYLSQKVDGRTRKEILSESTREAMRLGLTEKFLAEGQPETGKNGHVLAAVSHRLSKRQVKLMRESGVPMQMINGRNDLVAGVCWVKKLAKQLKCPLILTDGAHAGICLETPEPIHAAMDQIIKLQELKDARKEMMV</sequence>
<dbReference type="Proteomes" id="UP001497392">
    <property type="component" value="Unassembled WGS sequence"/>
</dbReference>
<accession>A0ABP1G8J0</accession>
<dbReference type="InterPro" id="IPR050471">
    <property type="entry name" value="AB_hydrolase"/>
</dbReference>
<dbReference type="Pfam" id="PF00561">
    <property type="entry name" value="Abhydrolase_1"/>
    <property type="match status" value="1"/>
</dbReference>
<reference evidence="3 4" key="1">
    <citation type="submission" date="2024-06" db="EMBL/GenBank/DDBJ databases">
        <authorList>
            <person name="Kraege A."/>
            <person name="Thomma B."/>
        </authorList>
    </citation>
    <scope>NUCLEOTIDE SEQUENCE [LARGE SCALE GENOMIC DNA]</scope>
</reference>
<comment type="caution">
    <text evidence="3">The sequence shown here is derived from an EMBL/GenBank/DDBJ whole genome shotgun (WGS) entry which is preliminary data.</text>
</comment>
<dbReference type="Gene3D" id="3.40.50.1820">
    <property type="entry name" value="alpha/beta hydrolase"/>
    <property type="match status" value="1"/>
</dbReference>
<dbReference type="InterPro" id="IPR029058">
    <property type="entry name" value="AB_hydrolase_fold"/>
</dbReference>
<feature type="compositionally biased region" description="Polar residues" evidence="1">
    <location>
        <begin position="170"/>
        <end position="187"/>
    </location>
</feature>
<evidence type="ECO:0000259" key="2">
    <source>
        <dbReference type="Pfam" id="PF00561"/>
    </source>
</evidence>
<feature type="compositionally biased region" description="Basic and acidic residues" evidence="1">
    <location>
        <begin position="77"/>
        <end position="87"/>
    </location>
</feature>